<sequence>MTRKTRRDLLAALGASAAVGLAGCGSDGGSTDTEADDGEETDAMDGGMDTDTDAMDGGMETDTDAMDSETETDSGMGGNANVRVAHFSPDAPNVDVYVNDDEVLSDVPFRAVSDYLELPAGTHVVTITAAGDADTVAFEGEVTVEADTDYTIAAIGELSSEDSEFRPLILEDDNSEVGDDMARVRLVHASPDAPAVDVTAAGGDTVLFDGVPFGESGYVEVPAGTYTLGVRGDTDSNDGDVVAEFTVELTGGTVYTGFAGGYLTPDDEDAEAPFDLTFAVDSGAGGGGLVETGSLRVAHMSPDAPNVDVYVDDGEVLSDVPFGAVSDYLSVPTGERTVTITAAGDADTVAFEGAVTVGTGDYTIVAAGELTSEDTEFQPLVLEDDNSDPGGNMARLRVVHGSPDAPAVDVTAAGGDAVLFDGVAFGESGYTTVDANDYTVQIRGDTESNDGDVVADYDVSLNGGTVYTAFAQGYLTPDDEPADESFDLNVVQDASY</sequence>
<evidence type="ECO:0000259" key="2">
    <source>
        <dbReference type="Pfam" id="PF14344"/>
    </source>
</evidence>
<feature type="domain" description="DUF4397" evidence="2">
    <location>
        <begin position="80"/>
        <end position="199"/>
    </location>
</feature>
<keyword evidence="4" id="KW-1185">Reference proteome</keyword>
<dbReference type="RefSeq" id="WP_179919094.1">
    <property type="nucleotide sequence ID" value="NZ_CP058909.1"/>
</dbReference>
<organism evidence="3 4">
    <name type="scientific">Halosimplex pelagicum</name>
    <dbReference type="NCBI Taxonomy" id="869886"/>
    <lineage>
        <taxon>Archaea</taxon>
        <taxon>Methanobacteriati</taxon>
        <taxon>Methanobacteriota</taxon>
        <taxon>Stenosarchaea group</taxon>
        <taxon>Halobacteria</taxon>
        <taxon>Halobacteriales</taxon>
        <taxon>Haloarculaceae</taxon>
        <taxon>Halosimplex</taxon>
    </lineage>
</organism>
<feature type="compositionally biased region" description="Acidic residues" evidence="1">
    <location>
        <begin position="33"/>
        <end position="72"/>
    </location>
</feature>
<dbReference type="PROSITE" id="PS51318">
    <property type="entry name" value="TAT"/>
    <property type="match status" value="1"/>
</dbReference>
<dbReference type="GeneID" id="56085159"/>
<gene>
    <name evidence="3" type="ORF">HZS54_21180</name>
</gene>
<evidence type="ECO:0000313" key="3">
    <source>
        <dbReference type="EMBL" id="QLH83995.1"/>
    </source>
</evidence>
<protein>
    <submittedName>
        <fullName evidence="3">DUF4397 domain-containing protein</fullName>
    </submittedName>
</protein>
<name>A0A7D5TER3_9EURY</name>
<dbReference type="EMBL" id="CP058909">
    <property type="protein sequence ID" value="QLH83995.1"/>
    <property type="molecule type" value="Genomic_DNA"/>
</dbReference>
<evidence type="ECO:0000256" key="1">
    <source>
        <dbReference type="SAM" id="MobiDB-lite"/>
    </source>
</evidence>
<dbReference type="KEGG" id="hpel:HZS54_21180"/>
<feature type="domain" description="DUF4397" evidence="2">
    <location>
        <begin position="294"/>
        <end position="411"/>
    </location>
</feature>
<reference evidence="3 4" key="1">
    <citation type="submission" date="2020-07" db="EMBL/GenBank/DDBJ databases">
        <title>Halosimplex litoreum sp. nov. and Halosimplex rubrum sp. nov., isolated from different salt environments.</title>
        <authorList>
            <person name="Cui H."/>
        </authorList>
    </citation>
    <scope>NUCLEOTIDE SEQUENCE [LARGE SCALE GENOMIC DNA]</scope>
    <source>
        <strain evidence="3 4">R2</strain>
    </source>
</reference>
<dbReference type="OrthoDB" id="187327at2157"/>
<dbReference type="Pfam" id="PF14344">
    <property type="entry name" value="DUF4397"/>
    <property type="match status" value="2"/>
</dbReference>
<dbReference type="PROSITE" id="PS51257">
    <property type="entry name" value="PROKAR_LIPOPROTEIN"/>
    <property type="match status" value="1"/>
</dbReference>
<dbReference type="AlphaFoldDB" id="A0A7D5TER3"/>
<dbReference type="InterPro" id="IPR006311">
    <property type="entry name" value="TAT_signal"/>
</dbReference>
<feature type="region of interest" description="Disordered" evidence="1">
    <location>
        <begin position="21"/>
        <end position="77"/>
    </location>
</feature>
<proteinExistence type="predicted"/>
<dbReference type="InterPro" id="IPR025510">
    <property type="entry name" value="DUF4397"/>
</dbReference>
<accession>A0A7D5TER3</accession>
<evidence type="ECO:0000313" key="4">
    <source>
        <dbReference type="Proteomes" id="UP000509346"/>
    </source>
</evidence>
<dbReference type="Proteomes" id="UP000509346">
    <property type="component" value="Chromosome"/>
</dbReference>